<accession>A0A3N4ZQK9</accession>
<feature type="signal peptide" evidence="2">
    <location>
        <begin position="1"/>
        <end position="21"/>
    </location>
</feature>
<feature type="domain" description="Solute-binding protein family 3/N-terminal" evidence="3">
    <location>
        <begin position="38"/>
        <end position="270"/>
    </location>
</feature>
<dbReference type="AlphaFoldDB" id="A0A3N4ZQK9"/>
<proteinExistence type="predicted"/>
<comment type="caution">
    <text evidence="4">The sequence shown here is derived from an EMBL/GenBank/DDBJ whole genome shotgun (WGS) entry which is preliminary data.</text>
</comment>
<evidence type="ECO:0000256" key="1">
    <source>
        <dbReference type="ARBA" id="ARBA00022729"/>
    </source>
</evidence>
<dbReference type="GO" id="GO:0033294">
    <property type="term" value="F:ectoine binding"/>
    <property type="evidence" value="ECO:0007669"/>
    <property type="project" value="InterPro"/>
</dbReference>
<feature type="chain" id="PRO_5038710860" evidence="2">
    <location>
        <begin position="22"/>
        <end position="287"/>
    </location>
</feature>
<dbReference type="Pfam" id="PF00497">
    <property type="entry name" value="SBP_bac_3"/>
    <property type="match status" value="1"/>
</dbReference>
<dbReference type="GO" id="GO:0051470">
    <property type="term" value="P:ectoine transmembrane transport"/>
    <property type="evidence" value="ECO:0007669"/>
    <property type="project" value="InterPro"/>
</dbReference>
<dbReference type="SUPFAM" id="SSF53850">
    <property type="entry name" value="Periplasmic binding protein-like II"/>
    <property type="match status" value="1"/>
</dbReference>
<keyword evidence="1 2" id="KW-0732">Signal</keyword>
<evidence type="ECO:0000256" key="2">
    <source>
        <dbReference type="SAM" id="SignalP"/>
    </source>
</evidence>
<dbReference type="SMART" id="SM00062">
    <property type="entry name" value="PBPb"/>
    <property type="match status" value="1"/>
</dbReference>
<dbReference type="RefSeq" id="WP_123815095.1">
    <property type="nucleotide sequence ID" value="NZ_RKQZ01000001.1"/>
</dbReference>
<reference evidence="4 5" key="1">
    <citation type="submission" date="2018-11" db="EMBL/GenBank/DDBJ databases">
        <title>Sequencing the genomes of 1000 actinobacteria strains.</title>
        <authorList>
            <person name="Klenk H.-P."/>
        </authorList>
    </citation>
    <scope>NUCLEOTIDE SEQUENCE [LARGE SCALE GENOMIC DNA]</scope>
    <source>
        <strain evidence="4 5">DSM 15700</strain>
    </source>
</reference>
<dbReference type="Gene3D" id="3.40.190.10">
    <property type="entry name" value="Periplasmic binding protein-like II"/>
    <property type="match status" value="2"/>
</dbReference>
<evidence type="ECO:0000313" key="5">
    <source>
        <dbReference type="Proteomes" id="UP000280501"/>
    </source>
</evidence>
<sequence>MALRRKKTLVALTAIGALALAGCGDGGGETGEGGDGEVLTIGIANEQPYGYMDDAGNATGFAPDVAREVLSNLGYGEPEFEVVEFGNLIGGLQAQQFDMVAAGMYINEERLAQIQFSDPDYCTTESLAVPEGNPEDIVDYSTFADNSDLTIAVASGTVEVGYAEEAGVGEDQIKSFPGIDQMYQALEAGEVDAVTGTAATVNGQIAGRDGLEAVEPFFPKDVEGNETLPCGGYGFRLDDTEFRDEFNEELNKLREDGTTMEIITSYEGFEDADVELANDLTVADFEE</sequence>
<name>A0A3N4ZQK9_9MICO</name>
<protein>
    <submittedName>
        <fullName evidence="4">Polar amino acid transport system substrate-binding protein</fullName>
    </submittedName>
</protein>
<evidence type="ECO:0000313" key="4">
    <source>
        <dbReference type="EMBL" id="RPF22131.1"/>
    </source>
</evidence>
<dbReference type="InterPro" id="IPR001638">
    <property type="entry name" value="Solute-binding_3/MltF_N"/>
</dbReference>
<dbReference type="PANTHER" id="PTHR35936:SF17">
    <property type="entry name" value="ARGININE-BINDING EXTRACELLULAR PROTEIN ARTP"/>
    <property type="match status" value="1"/>
</dbReference>
<dbReference type="PANTHER" id="PTHR35936">
    <property type="entry name" value="MEMBRANE-BOUND LYTIC MUREIN TRANSGLYCOSYLASE F"/>
    <property type="match status" value="1"/>
</dbReference>
<dbReference type="OrthoDB" id="8454826at2"/>
<dbReference type="NCBIfam" id="TIGR02995">
    <property type="entry name" value="ectoine_ehuB"/>
    <property type="match status" value="1"/>
</dbReference>
<keyword evidence="5" id="KW-1185">Reference proteome</keyword>
<dbReference type="EMBL" id="RKQZ01000001">
    <property type="protein sequence ID" value="RPF22131.1"/>
    <property type="molecule type" value="Genomic_DNA"/>
</dbReference>
<dbReference type="InterPro" id="IPR014337">
    <property type="entry name" value="Ectoine_EhuB"/>
</dbReference>
<evidence type="ECO:0000259" key="3">
    <source>
        <dbReference type="SMART" id="SM00062"/>
    </source>
</evidence>
<dbReference type="Proteomes" id="UP000280501">
    <property type="component" value="Unassembled WGS sequence"/>
</dbReference>
<gene>
    <name evidence="4" type="ORF">EDD34_2778</name>
</gene>
<dbReference type="PROSITE" id="PS51257">
    <property type="entry name" value="PROKAR_LIPOPROTEIN"/>
    <property type="match status" value="1"/>
</dbReference>
<organism evidence="4 5">
    <name type="scientific">Myceligenerans xiligouense</name>
    <dbReference type="NCBI Taxonomy" id="253184"/>
    <lineage>
        <taxon>Bacteria</taxon>
        <taxon>Bacillati</taxon>
        <taxon>Actinomycetota</taxon>
        <taxon>Actinomycetes</taxon>
        <taxon>Micrococcales</taxon>
        <taxon>Promicromonosporaceae</taxon>
        <taxon>Myceligenerans</taxon>
    </lineage>
</organism>